<protein>
    <submittedName>
        <fullName evidence="1">Uncharacterized protein</fullName>
    </submittedName>
</protein>
<comment type="caution">
    <text evidence="1">The sequence shown here is derived from an EMBL/GenBank/DDBJ whole genome shotgun (WGS) entry which is preliminary data.</text>
</comment>
<name>A0A482VI19_ASBVE</name>
<evidence type="ECO:0000313" key="2">
    <source>
        <dbReference type="Proteomes" id="UP000292052"/>
    </source>
</evidence>
<sequence length="66" mass="7841">MATSLKEFENTLSVSVLRNFVLNFLKCYNCMRMIFLNEQNFVNGFWAHLMTICCKQHFSLMKHGFI</sequence>
<gene>
    <name evidence="1" type="ORF">BDFB_010498</name>
</gene>
<reference evidence="1 2" key="1">
    <citation type="submission" date="2017-03" db="EMBL/GenBank/DDBJ databases">
        <title>Genome of the blue death feigning beetle - Asbolus verrucosus.</title>
        <authorList>
            <person name="Rider S.D."/>
        </authorList>
    </citation>
    <scope>NUCLEOTIDE SEQUENCE [LARGE SCALE GENOMIC DNA]</scope>
    <source>
        <strain evidence="1">Butters</strain>
        <tissue evidence="1">Head and leg muscle</tissue>
    </source>
</reference>
<evidence type="ECO:0000313" key="1">
    <source>
        <dbReference type="EMBL" id="RZC32177.1"/>
    </source>
</evidence>
<proteinExistence type="predicted"/>
<dbReference type="AlphaFoldDB" id="A0A482VI19"/>
<accession>A0A482VI19</accession>
<dbReference type="Proteomes" id="UP000292052">
    <property type="component" value="Unassembled WGS sequence"/>
</dbReference>
<keyword evidence="2" id="KW-1185">Reference proteome</keyword>
<dbReference type="EMBL" id="QDEB01099379">
    <property type="protein sequence ID" value="RZC32177.1"/>
    <property type="molecule type" value="Genomic_DNA"/>
</dbReference>
<organism evidence="1 2">
    <name type="scientific">Asbolus verrucosus</name>
    <name type="common">Desert ironclad beetle</name>
    <dbReference type="NCBI Taxonomy" id="1661398"/>
    <lineage>
        <taxon>Eukaryota</taxon>
        <taxon>Metazoa</taxon>
        <taxon>Ecdysozoa</taxon>
        <taxon>Arthropoda</taxon>
        <taxon>Hexapoda</taxon>
        <taxon>Insecta</taxon>
        <taxon>Pterygota</taxon>
        <taxon>Neoptera</taxon>
        <taxon>Endopterygota</taxon>
        <taxon>Coleoptera</taxon>
        <taxon>Polyphaga</taxon>
        <taxon>Cucujiformia</taxon>
        <taxon>Tenebrionidae</taxon>
        <taxon>Pimeliinae</taxon>
        <taxon>Asbolus</taxon>
    </lineage>
</organism>